<feature type="compositionally biased region" description="Basic and acidic residues" evidence="1">
    <location>
        <begin position="135"/>
        <end position="144"/>
    </location>
</feature>
<feature type="compositionally biased region" description="Polar residues" evidence="1">
    <location>
        <begin position="172"/>
        <end position="189"/>
    </location>
</feature>
<evidence type="ECO:0000313" key="3">
    <source>
        <dbReference type="Proteomes" id="UP001642484"/>
    </source>
</evidence>
<feature type="compositionally biased region" description="Low complexity" evidence="1">
    <location>
        <begin position="95"/>
        <end position="121"/>
    </location>
</feature>
<gene>
    <name evidence="2" type="ORF">CCMP2556_LOCUS34431</name>
</gene>
<dbReference type="EMBL" id="CAXAMN010022473">
    <property type="protein sequence ID" value="CAK9070028.1"/>
    <property type="molecule type" value="Genomic_DNA"/>
</dbReference>
<feature type="compositionally biased region" description="Basic and acidic residues" evidence="1">
    <location>
        <begin position="190"/>
        <end position="225"/>
    </location>
</feature>
<comment type="caution">
    <text evidence="2">The sequence shown here is derived from an EMBL/GenBank/DDBJ whole genome shotgun (WGS) entry which is preliminary data.</text>
</comment>
<feature type="compositionally biased region" description="Basic and acidic residues" evidence="1">
    <location>
        <begin position="46"/>
        <end position="67"/>
    </location>
</feature>
<feature type="compositionally biased region" description="Gly residues" evidence="1">
    <location>
        <begin position="1"/>
        <end position="12"/>
    </location>
</feature>
<organism evidence="2 3">
    <name type="scientific">Durusdinium trenchii</name>
    <dbReference type="NCBI Taxonomy" id="1381693"/>
    <lineage>
        <taxon>Eukaryota</taxon>
        <taxon>Sar</taxon>
        <taxon>Alveolata</taxon>
        <taxon>Dinophyceae</taxon>
        <taxon>Suessiales</taxon>
        <taxon>Symbiodiniaceae</taxon>
        <taxon>Durusdinium</taxon>
    </lineage>
</organism>
<evidence type="ECO:0000256" key="1">
    <source>
        <dbReference type="SAM" id="MobiDB-lite"/>
    </source>
</evidence>
<reference evidence="2 3" key="1">
    <citation type="submission" date="2024-02" db="EMBL/GenBank/DDBJ databases">
        <authorList>
            <person name="Chen Y."/>
            <person name="Shah S."/>
            <person name="Dougan E. K."/>
            <person name="Thang M."/>
            <person name="Chan C."/>
        </authorList>
    </citation>
    <scope>NUCLEOTIDE SEQUENCE [LARGE SCALE GENOMIC DNA]</scope>
</reference>
<sequence length="225" mass="23625">MDSGGKGAGKAGKNGSKNGHLAFTGAARFSGKGGSSTGTSPVLKPSEPKEKREKEGSGEEKEGKEGGDVNTLKHGGIRDIQSPKQIETEQTGKETAPSAQPSQTSQPAAKAAAPTAPAKPKVSGSVWNKPPGLPEPEKGQKEDSPTPAESNPKADSSAQKLERKPQGAKVGVQTSQSLTTKEPNGSSNGSDRDPKDSKDKKVGRSKQSEEKKDEWKDKKDEWWLS</sequence>
<protein>
    <submittedName>
        <fullName evidence="2">Uncharacterized protein</fullName>
    </submittedName>
</protein>
<feature type="compositionally biased region" description="Polar residues" evidence="1">
    <location>
        <begin position="147"/>
        <end position="159"/>
    </location>
</feature>
<evidence type="ECO:0000313" key="2">
    <source>
        <dbReference type="EMBL" id="CAK9070028.1"/>
    </source>
</evidence>
<name>A0ABP0P325_9DINO</name>
<proteinExistence type="predicted"/>
<accession>A0ABP0P325</accession>
<keyword evidence="3" id="KW-1185">Reference proteome</keyword>
<feature type="region of interest" description="Disordered" evidence="1">
    <location>
        <begin position="1"/>
        <end position="225"/>
    </location>
</feature>
<dbReference type="Proteomes" id="UP001642484">
    <property type="component" value="Unassembled WGS sequence"/>
</dbReference>